<organism evidence="1 2">
    <name type="scientific">Paramecium primaurelia</name>
    <dbReference type="NCBI Taxonomy" id="5886"/>
    <lineage>
        <taxon>Eukaryota</taxon>
        <taxon>Sar</taxon>
        <taxon>Alveolata</taxon>
        <taxon>Ciliophora</taxon>
        <taxon>Intramacronucleata</taxon>
        <taxon>Oligohymenophorea</taxon>
        <taxon>Peniculida</taxon>
        <taxon>Parameciidae</taxon>
        <taxon>Paramecium</taxon>
    </lineage>
</organism>
<sequence>MAFIQKTQMIMLNQINLFQHTYEDIIKHYEYHIDIATIMCQEEYSAIIFQLCDIREIHNKQDRYIYKFPLDEIIQDLINQINIAKIEYSSLESGFKKQKQLRNQFFQQMIELSLILISLERRQIKSLRKIFHNIYTYLIQFIQFVFVNDIRREEKKNIFYNKEEVIGQIKGKKEENERSVQSYCQKRYVLQCIQR</sequence>
<evidence type="ECO:0000313" key="1">
    <source>
        <dbReference type="EMBL" id="CAD8064367.1"/>
    </source>
</evidence>
<dbReference type="Proteomes" id="UP000688137">
    <property type="component" value="Unassembled WGS sequence"/>
</dbReference>
<keyword evidence="2" id="KW-1185">Reference proteome</keyword>
<dbReference type="EMBL" id="CAJJDM010000035">
    <property type="protein sequence ID" value="CAD8064367.1"/>
    <property type="molecule type" value="Genomic_DNA"/>
</dbReference>
<evidence type="ECO:0000313" key="2">
    <source>
        <dbReference type="Proteomes" id="UP000688137"/>
    </source>
</evidence>
<protein>
    <submittedName>
        <fullName evidence="1">Uncharacterized protein</fullName>
    </submittedName>
</protein>
<accession>A0A8S1LA54</accession>
<comment type="caution">
    <text evidence="1">The sequence shown here is derived from an EMBL/GenBank/DDBJ whole genome shotgun (WGS) entry which is preliminary data.</text>
</comment>
<reference evidence="1" key="1">
    <citation type="submission" date="2021-01" db="EMBL/GenBank/DDBJ databases">
        <authorList>
            <consortium name="Genoscope - CEA"/>
            <person name="William W."/>
        </authorList>
    </citation>
    <scope>NUCLEOTIDE SEQUENCE</scope>
</reference>
<gene>
    <name evidence="1" type="ORF">PPRIM_AZ9-3.1.T0360090</name>
</gene>
<proteinExistence type="predicted"/>
<name>A0A8S1LA54_PARPR</name>
<dbReference type="AlphaFoldDB" id="A0A8S1LA54"/>